<dbReference type="GO" id="GO:0030170">
    <property type="term" value="F:pyridoxal phosphate binding"/>
    <property type="evidence" value="ECO:0007669"/>
    <property type="project" value="InterPro"/>
</dbReference>
<gene>
    <name evidence="7" type="ORF">ECE50_021640</name>
</gene>
<dbReference type="Gene3D" id="3.90.1150.10">
    <property type="entry name" value="Aspartate Aminotransferase, domain 1"/>
    <property type="match status" value="1"/>
</dbReference>
<dbReference type="Gene3D" id="3.40.640.10">
    <property type="entry name" value="Type I PLP-dependent aspartate aminotransferase-like (Major domain)"/>
    <property type="match status" value="1"/>
</dbReference>
<protein>
    <submittedName>
        <fullName evidence="7">Methionine aminotransferase</fullName>
        <ecNumber evidence="7">2.6.1.88</ecNumber>
    </submittedName>
</protein>
<keyword evidence="3 7" id="KW-0032">Aminotransferase</keyword>
<name>A0A3S1AU37_9BACT</name>
<feature type="domain" description="Aminotransferase class I/classII large" evidence="6">
    <location>
        <begin position="31"/>
        <end position="378"/>
    </location>
</feature>
<comment type="caution">
    <text evidence="7">The sequence shown here is derived from an EMBL/GenBank/DDBJ whole genome shotgun (WGS) entry which is preliminary data.</text>
</comment>
<dbReference type="InterPro" id="IPR015424">
    <property type="entry name" value="PyrdxlP-dep_Trfase"/>
</dbReference>
<dbReference type="EC" id="2.6.1.88" evidence="7"/>
<dbReference type="Pfam" id="PF00155">
    <property type="entry name" value="Aminotran_1_2"/>
    <property type="match status" value="1"/>
</dbReference>
<dbReference type="InterPro" id="IPR004839">
    <property type="entry name" value="Aminotransferase_I/II_large"/>
</dbReference>
<evidence type="ECO:0000256" key="4">
    <source>
        <dbReference type="ARBA" id="ARBA00022679"/>
    </source>
</evidence>
<dbReference type="Proteomes" id="UP000281028">
    <property type="component" value="Unassembled WGS sequence"/>
</dbReference>
<dbReference type="InterPro" id="IPR015421">
    <property type="entry name" value="PyrdxlP-dep_Trfase_major"/>
</dbReference>
<evidence type="ECO:0000313" key="7">
    <source>
        <dbReference type="EMBL" id="NSL89458.1"/>
    </source>
</evidence>
<dbReference type="NCBIfam" id="NF009079">
    <property type="entry name" value="PRK12414.1"/>
    <property type="match status" value="1"/>
</dbReference>
<reference evidence="7" key="1">
    <citation type="submission" date="2020-05" db="EMBL/GenBank/DDBJ databases">
        <title>Chitinophaga laudate sp. nov., isolated from a tropical peat swamp.</title>
        <authorList>
            <person name="Goh C.B.S."/>
            <person name="Lee M.S."/>
            <person name="Parimannan S."/>
            <person name="Pasbakhsh P."/>
            <person name="Yule C.M."/>
            <person name="Rajandas H."/>
            <person name="Loke S."/>
            <person name="Croft L."/>
            <person name="Tan J.B.L."/>
        </authorList>
    </citation>
    <scope>NUCLEOTIDE SEQUENCE</scope>
    <source>
        <strain evidence="7">Mgbs1</strain>
    </source>
</reference>
<comment type="similarity">
    <text evidence="2">Belongs to the class-I pyridoxal-phosphate-dependent aminotransferase family.</text>
</comment>
<dbReference type="NCBIfam" id="NF006569">
    <property type="entry name" value="PRK09082.1"/>
    <property type="match status" value="1"/>
</dbReference>
<dbReference type="OrthoDB" id="9802328at2"/>
<evidence type="ECO:0000313" key="8">
    <source>
        <dbReference type="Proteomes" id="UP000281028"/>
    </source>
</evidence>
<organism evidence="7 8">
    <name type="scientific">Chitinophaga solisilvae</name>
    <dbReference type="NCBI Taxonomy" id="1233460"/>
    <lineage>
        <taxon>Bacteria</taxon>
        <taxon>Pseudomonadati</taxon>
        <taxon>Bacteroidota</taxon>
        <taxon>Chitinophagia</taxon>
        <taxon>Chitinophagales</taxon>
        <taxon>Chitinophagaceae</taxon>
        <taxon>Chitinophaga</taxon>
    </lineage>
</organism>
<dbReference type="PANTHER" id="PTHR43807">
    <property type="entry name" value="FI04487P"/>
    <property type="match status" value="1"/>
</dbReference>
<evidence type="ECO:0000256" key="1">
    <source>
        <dbReference type="ARBA" id="ARBA00001933"/>
    </source>
</evidence>
<dbReference type="AlphaFoldDB" id="A0A3S1AU37"/>
<proteinExistence type="inferred from homology"/>
<accession>A0A3S1AU37</accession>
<dbReference type="PANTHER" id="PTHR43807:SF20">
    <property type="entry name" value="FI04487P"/>
    <property type="match status" value="1"/>
</dbReference>
<dbReference type="GO" id="GO:0010326">
    <property type="term" value="F:methionine-oxo-acid transaminase activity"/>
    <property type="evidence" value="ECO:0007669"/>
    <property type="project" value="UniProtKB-EC"/>
</dbReference>
<evidence type="ECO:0000259" key="6">
    <source>
        <dbReference type="Pfam" id="PF00155"/>
    </source>
</evidence>
<evidence type="ECO:0000256" key="3">
    <source>
        <dbReference type="ARBA" id="ARBA00022576"/>
    </source>
</evidence>
<sequence>MPHSQICMSKLPNTGTTIFSVMSALAAEHKAINLSQGFPDYDCSDELKALVNEAMQLGHNQYAPMPGLLPLREAIAGKIKDLYQQHINPDTEITITPGGTYAIFTAIAAFIHPGDEVIIFEPAYDSYIPNVLVNGGKPVLIPLSFPDYHISWDEVRSKITPRTRMIIVNTPHNPTGSTLREEDMAELEKLVTEHNLLVLSDEVYEHLVFDGARHESALRYPGIYRNSFVVFSFGKVFHNTGWKMGYCIAPEHLTKEYRKVHQYLCFSVNTPMQYGLAKFLETPAHYLELPAFYQQKRDYFLELMKNSRFTPLASQGSYFQLMRYDRISNEGDKDFAIRLTKDSGVAAIPVSAFYQNGKDDHVIRFCFAKKETTLEAAALKLTKI</sequence>
<keyword evidence="8" id="KW-1185">Reference proteome</keyword>
<keyword evidence="4 7" id="KW-0808">Transferase</keyword>
<dbReference type="EMBL" id="RIAR02000001">
    <property type="protein sequence ID" value="NSL89458.1"/>
    <property type="molecule type" value="Genomic_DNA"/>
</dbReference>
<comment type="cofactor">
    <cofactor evidence="1">
        <name>pyridoxal 5'-phosphate</name>
        <dbReference type="ChEBI" id="CHEBI:597326"/>
    </cofactor>
</comment>
<evidence type="ECO:0000256" key="5">
    <source>
        <dbReference type="ARBA" id="ARBA00022898"/>
    </source>
</evidence>
<keyword evidence="5" id="KW-0663">Pyridoxal phosphate</keyword>
<evidence type="ECO:0000256" key="2">
    <source>
        <dbReference type="ARBA" id="ARBA00007441"/>
    </source>
</evidence>
<dbReference type="InterPro" id="IPR015422">
    <property type="entry name" value="PyrdxlP-dep_Trfase_small"/>
</dbReference>
<dbReference type="SUPFAM" id="SSF53383">
    <property type="entry name" value="PLP-dependent transferases"/>
    <property type="match status" value="1"/>
</dbReference>
<dbReference type="FunFam" id="3.40.640.10:FF:000033">
    <property type="entry name" value="Aspartate aminotransferase"/>
    <property type="match status" value="1"/>
</dbReference>
<dbReference type="InterPro" id="IPR051326">
    <property type="entry name" value="Kynurenine-oxoglutarate_AT"/>
</dbReference>
<dbReference type="CDD" id="cd00609">
    <property type="entry name" value="AAT_like"/>
    <property type="match status" value="1"/>
</dbReference>
<dbReference type="GO" id="GO:0016212">
    <property type="term" value="F:kynurenine-oxoglutarate transaminase activity"/>
    <property type="evidence" value="ECO:0007669"/>
    <property type="project" value="TreeGrafter"/>
</dbReference>
<dbReference type="GO" id="GO:0005737">
    <property type="term" value="C:cytoplasm"/>
    <property type="evidence" value="ECO:0007669"/>
    <property type="project" value="TreeGrafter"/>
</dbReference>